<dbReference type="AlphaFoldDB" id="A0A4U9RSX9"/>
<keyword evidence="1" id="KW-1133">Transmembrane helix</keyword>
<accession>A0A4U9RSX9</accession>
<dbReference type="Proteomes" id="UP000308489">
    <property type="component" value="Chromosome 1"/>
</dbReference>
<keyword evidence="1" id="KW-0472">Membrane</keyword>
<dbReference type="InterPro" id="IPR023430">
    <property type="entry name" value="Pept_HybD-like_dom_sf"/>
</dbReference>
<feature type="transmembrane region" description="Helical" evidence="1">
    <location>
        <begin position="153"/>
        <end position="172"/>
    </location>
</feature>
<keyword evidence="3" id="KW-1185">Reference proteome</keyword>
<gene>
    <name evidence="2" type="ORF">NCTC503_02250</name>
</gene>
<sequence>MCKEYINYKEPLGYYKIANSILKYIDEDTMLICIGTDKCIGDSFGPIVGSLLKQKKFPLPVFGTLNNPIHALNIKNRLEELKKAYPNKKIIGIDACLGEEQYIGSIAIRNHPIYPGKGVGKSLPEVGTASIVGIVDVSEKNQLFSARNIRLNFIYNMAIFLCDALIHSYYLYSLQANKKIQA</sequence>
<dbReference type="EMBL" id="LR590481">
    <property type="protein sequence ID" value="VTQ94073.1"/>
    <property type="molecule type" value="Genomic_DNA"/>
</dbReference>
<name>A0A4U9RSX9_HATHI</name>
<organism evidence="2 3">
    <name type="scientific">Hathewaya histolytica</name>
    <name type="common">Clostridium histolyticum</name>
    <dbReference type="NCBI Taxonomy" id="1498"/>
    <lineage>
        <taxon>Bacteria</taxon>
        <taxon>Bacillati</taxon>
        <taxon>Bacillota</taxon>
        <taxon>Clostridia</taxon>
        <taxon>Eubacteriales</taxon>
        <taxon>Clostridiaceae</taxon>
        <taxon>Hathewaya</taxon>
    </lineage>
</organism>
<keyword evidence="1" id="KW-0812">Transmembrane</keyword>
<protein>
    <submittedName>
        <fullName evidence="2">Putative sporulation protein YyaC</fullName>
    </submittedName>
</protein>
<evidence type="ECO:0000313" key="3">
    <source>
        <dbReference type="Proteomes" id="UP000308489"/>
    </source>
</evidence>
<proteinExistence type="predicted"/>
<dbReference type="SUPFAM" id="SSF53163">
    <property type="entry name" value="HybD-like"/>
    <property type="match status" value="1"/>
</dbReference>
<evidence type="ECO:0000256" key="1">
    <source>
        <dbReference type="SAM" id="Phobius"/>
    </source>
</evidence>
<dbReference type="RefSeq" id="WP_138210794.1">
    <property type="nucleotide sequence ID" value="NZ_CBCRUQ010000002.1"/>
</dbReference>
<dbReference type="KEGG" id="hhw:NCTC503_02250"/>
<evidence type="ECO:0000313" key="2">
    <source>
        <dbReference type="EMBL" id="VTQ94073.1"/>
    </source>
</evidence>
<dbReference type="InterPro" id="IPR009665">
    <property type="entry name" value="YyaC"/>
</dbReference>
<dbReference type="OrthoDB" id="9815953at2"/>
<dbReference type="Pfam" id="PF06866">
    <property type="entry name" value="DUF1256"/>
    <property type="match status" value="1"/>
</dbReference>
<dbReference type="NCBIfam" id="TIGR02841">
    <property type="entry name" value="spore_YyaC"/>
    <property type="match status" value="1"/>
</dbReference>
<reference evidence="2 3" key="1">
    <citation type="submission" date="2019-05" db="EMBL/GenBank/DDBJ databases">
        <authorList>
            <consortium name="Pathogen Informatics"/>
        </authorList>
    </citation>
    <scope>NUCLEOTIDE SEQUENCE [LARGE SCALE GENOMIC DNA]</scope>
    <source>
        <strain evidence="2 3">NCTC503</strain>
    </source>
</reference>